<evidence type="ECO:0000313" key="1">
    <source>
        <dbReference type="EMBL" id="CAB5225974.1"/>
    </source>
</evidence>
<name>A0A6J7X4S0_9CAUD</name>
<gene>
    <name evidence="1" type="ORF">UFOVP758_38</name>
</gene>
<organism evidence="1">
    <name type="scientific">uncultured Caudovirales phage</name>
    <dbReference type="NCBI Taxonomy" id="2100421"/>
    <lineage>
        <taxon>Viruses</taxon>
        <taxon>Duplodnaviria</taxon>
        <taxon>Heunggongvirae</taxon>
        <taxon>Uroviricota</taxon>
        <taxon>Caudoviricetes</taxon>
        <taxon>Peduoviridae</taxon>
        <taxon>Maltschvirus</taxon>
        <taxon>Maltschvirus maltsch</taxon>
    </lineage>
</organism>
<dbReference type="EMBL" id="LR798353">
    <property type="protein sequence ID" value="CAB5225974.1"/>
    <property type="molecule type" value="Genomic_DNA"/>
</dbReference>
<reference evidence="1" key="1">
    <citation type="submission" date="2020-05" db="EMBL/GenBank/DDBJ databases">
        <authorList>
            <person name="Chiriac C."/>
            <person name="Salcher M."/>
            <person name="Ghai R."/>
            <person name="Kavagutti S V."/>
        </authorList>
    </citation>
    <scope>NUCLEOTIDE SEQUENCE</scope>
</reference>
<proteinExistence type="predicted"/>
<accession>A0A6J7X4S0</accession>
<sequence length="138" mass="16465">MFLIGSILGPIFLTWINIIMAADTYAPRAPIREKPDSWKSGPDWIDHQKYYAWLKHKAQANYRGEGYSLTWNQWQKLWPNDVWNQRGRAIDDVCLTRRDPERSWNYKNCEIITRHEQFIRQGAAKRGRLRGPYTNKEL</sequence>
<protein>
    <submittedName>
        <fullName evidence="1">Uncharacterized protein</fullName>
    </submittedName>
</protein>